<keyword evidence="1" id="KW-0472">Membrane</keyword>
<organism evidence="2 3">
    <name type="scientific">Fusarium oxysporum f. sp. cubense</name>
    <dbReference type="NCBI Taxonomy" id="61366"/>
    <lineage>
        <taxon>Eukaryota</taxon>
        <taxon>Fungi</taxon>
        <taxon>Dikarya</taxon>
        <taxon>Ascomycota</taxon>
        <taxon>Pezizomycotina</taxon>
        <taxon>Sordariomycetes</taxon>
        <taxon>Hypocreomycetidae</taxon>
        <taxon>Hypocreales</taxon>
        <taxon>Nectriaceae</taxon>
        <taxon>Fusarium</taxon>
        <taxon>Fusarium oxysporum species complex</taxon>
    </lineage>
</organism>
<comment type="caution">
    <text evidence="2">The sequence shown here is derived from an EMBL/GenBank/DDBJ whole genome shotgun (WGS) entry which is preliminary data.</text>
</comment>
<dbReference type="Proteomes" id="UP000321331">
    <property type="component" value="Unassembled WGS sequence"/>
</dbReference>
<dbReference type="EMBL" id="VMNF01000008">
    <property type="protein sequence ID" value="TXC02407.1"/>
    <property type="molecule type" value="Genomic_DNA"/>
</dbReference>
<evidence type="ECO:0000256" key="1">
    <source>
        <dbReference type="SAM" id="Phobius"/>
    </source>
</evidence>
<reference evidence="2 3" key="1">
    <citation type="submission" date="2019-07" db="EMBL/GenBank/DDBJ databases">
        <title>The First High-Quality Draft Genome Sequence of the Causal Agent of the Current Panama Disease Epidemic.</title>
        <authorList>
            <person name="Warmington R.J."/>
            <person name="Kay W."/>
            <person name="Jeffries A."/>
            <person name="Bebber D."/>
            <person name="Moore K."/>
            <person name="Studholme D.J."/>
        </authorList>
    </citation>
    <scope>NUCLEOTIDE SEQUENCE [LARGE SCALE GENOMIC DNA]</scope>
    <source>
        <strain evidence="2 3">TR4</strain>
    </source>
</reference>
<sequence length="227" mass="25539">MVSEQPKNEARPLANEDWQLWEGKSVSLLQKFREARFWDHPGDYTMISPSRSGRSNSSTTPACLNACKVWSEEVIRMIDSGEVIGRTDMSDEEITQVYTSLRQDWTYMPIFWNCHDLAIRLAYIIVRPSMHVIRILKGLMISLRRACNKEIKWDSTAGKVSFGGWGVAALGGIASVPPLAMAGIGVFMVGCSALFFGGVAVSAKERARYQFMKKLEEKFPQLKSLHN</sequence>
<feature type="transmembrane region" description="Helical" evidence="1">
    <location>
        <begin position="182"/>
        <end position="203"/>
    </location>
</feature>
<keyword evidence="1" id="KW-1133">Transmembrane helix</keyword>
<name>A0A5C6SUX0_FUSOC</name>
<proteinExistence type="predicted"/>
<gene>
    <name evidence="2" type="ORF">FocTR4_00015597</name>
</gene>
<dbReference type="AlphaFoldDB" id="A0A5C6SUX0"/>
<keyword evidence="1" id="KW-0812">Transmembrane</keyword>
<accession>A0A5C6SUX0</accession>
<evidence type="ECO:0000313" key="2">
    <source>
        <dbReference type="EMBL" id="TXC02407.1"/>
    </source>
</evidence>
<evidence type="ECO:0000313" key="3">
    <source>
        <dbReference type="Proteomes" id="UP000321331"/>
    </source>
</evidence>
<protein>
    <submittedName>
        <fullName evidence="2">Uncharacterized protein</fullName>
    </submittedName>
</protein>